<name>A0A372NPG7_9SPHI</name>
<keyword evidence="1" id="KW-0472">Membrane</keyword>
<feature type="transmembrane region" description="Helical" evidence="1">
    <location>
        <begin position="15"/>
        <end position="36"/>
    </location>
</feature>
<gene>
    <name evidence="2" type="ORF">D0C36_17535</name>
</gene>
<dbReference type="EMBL" id="QWDC01000003">
    <property type="protein sequence ID" value="RFZ90758.1"/>
    <property type="molecule type" value="Genomic_DNA"/>
</dbReference>
<comment type="caution">
    <text evidence="2">The sequence shown here is derived from an EMBL/GenBank/DDBJ whole genome shotgun (WGS) entry which is preliminary data.</text>
</comment>
<protein>
    <submittedName>
        <fullName evidence="2">Uncharacterized protein</fullName>
    </submittedName>
</protein>
<evidence type="ECO:0000256" key="1">
    <source>
        <dbReference type="SAM" id="Phobius"/>
    </source>
</evidence>
<evidence type="ECO:0000313" key="2">
    <source>
        <dbReference type="EMBL" id="RFZ90758.1"/>
    </source>
</evidence>
<dbReference type="Proteomes" id="UP000264217">
    <property type="component" value="Unassembled WGS sequence"/>
</dbReference>
<accession>A0A372NPG7</accession>
<keyword evidence="1" id="KW-0812">Transmembrane</keyword>
<evidence type="ECO:0000313" key="3">
    <source>
        <dbReference type="Proteomes" id="UP000264217"/>
    </source>
</evidence>
<proteinExistence type="predicted"/>
<dbReference type="AlphaFoldDB" id="A0A372NPG7"/>
<keyword evidence="1" id="KW-1133">Transmembrane helix</keyword>
<organism evidence="2 3">
    <name type="scientific">Mucilaginibacter conchicola</name>
    <dbReference type="NCBI Taxonomy" id="2303333"/>
    <lineage>
        <taxon>Bacteria</taxon>
        <taxon>Pseudomonadati</taxon>
        <taxon>Bacteroidota</taxon>
        <taxon>Sphingobacteriia</taxon>
        <taxon>Sphingobacteriales</taxon>
        <taxon>Sphingobacteriaceae</taxon>
        <taxon>Mucilaginibacter</taxon>
    </lineage>
</organism>
<reference evidence="2 3" key="1">
    <citation type="submission" date="2018-08" db="EMBL/GenBank/DDBJ databases">
        <title>Mucilaginibacter sp. MYSH2.</title>
        <authorList>
            <person name="Seo T."/>
        </authorList>
    </citation>
    <scope>NUCLEOTIDE SEQUENCE [LARGE SCALE GENOMIC DNA]</scope>
    <source>
        <strain evidence="2 3">MYSH2</strain>
    </source>
</reference>
<sequence>MKNVIARYEAISLGWAYTLIKVSLLIAAGATSFVLIQKKQKIKSATRLLFVLGLTLQSDQNHGLQNLAATSFTQPPASGKYCYALTTAHGHHCSARFRPKLFCRQRKKKKE</sequence>
<keyword evidence="3" id="KW-1185">Reference proteome</keyword>
<dbReference type="RefSeq" id="WP_117392963.1">
    <property type="nucleotide sequence ID" value="NZ_QWDC01000003.1"/>
</dbReference>